<reference evidence="4 5" key="1">
    <citation type="submission" date="2019-08" db="EMBL/GenBank/DDBJ databases">
        <title>Sphingorhabdus soil sp. nov., isolated from arctic soil.</title>
        <authorList>
            <person name="Liu Y."/>
        </authorList>
    </citation>
    <scope>NUCLEOTIDE SEQUENCE [LARGE SCALE GENOMIC DNA]</scope>
    <source>
        <strain evidence="4 5">D-2Q-5-6</strain>
    </source>
</reference>
<dbReference type="InterPro" id="IPR001789">
    <property type="entry name" value="Sig_transdc_resp-reg_receiver"/>
</dbReference>
<keyword evidence="5" id="KW-1185">Reference proteome</keyword>
<dbReference type="Gene3D" id="3.40.50.2300">
    <property type="match status" value="1"/>
</dbReference>
<dbReference type="InterPro" id="IPR050595">
    <property type="entry name" value="Bact_response_regulator"/>
</dbReference>
<evidence type="ECO:0000259" key="3">
    <source>
        <dbReference type="PROSITE" id="PS50110"/>
    </source>
</evidence>
<dbReference type="GO" id="GO:0000160">
    <property type="term" value="P:phosphorelay signal transduction system"/>
    <property type="evidence" value="ECO:0007669"/>
    <property type="project" value="InterPro"/>
</dbReference>
<evidence type="ECO:0000256" key="2">
    <source>
        <dbReference type="PROSITE-ProRule" id="PRU00169"/>
    </source>
</evidence>
<dbReference type="PROSITE" id="PS50110">
    <property type="entry name" value="RESPONSE_REGULATORY"/>
    <property type="match status" value="1"/>
</dbReference>
<name>A0A5C6U885_9SPHN</name>
<dbReference type="EMBL" id="VOPY01000002">
    <property type="protein sequence ID" value="TXC69267.1"/>
    <property type="molecule type" value="Genomic_DNA"/>
</dbReference>
<feature type="modified residue" description="4-aspartylphosphate" evidence="2">
    <location>
        <position position="55"/>
    </location>
</feature>
<sequence>METQPLLVVDDETLIRLDLVDVLEAGGFTVQDCADGSAALNYVDGSGHLCGLVTDINLGGKISGWEVARQGRKKFPNLAVVYITGDSASQWPFEGVPNSMVLQKPFADAQILNAVTTLMNQQSNQSNTE</sequence>
<dbReference type="Proteomes" id="UP000321129">
    <property type="component" value="Unassembled WGS sequence"/>
</dbReference>
<evidence type="ECO:0000313" key="4">
    <source>
        <dbReference type="EMBL" id="TXC69267.1"/>
    </source>
</evidence>
<protein>
    <submittedName>
        <fullName evidence="4">Response regulator</fullName>
    </submittedName>
</protein>
<dbReference type="SUPFAM" id="SSF52172">
    <property type="entry name" value="CheY-like"/>
    <property type="match status" value="1"/>
</dbReference>
<dbReference type="RefSeq" id="WP_161596005.1">
    <property type="nucleotide sequence ID" value="NZ_VOPY01000002.1"/>
</dbReference>
<dbReference type="Pfam" id="PF00072">
    <property type="entry name" value="Response_reg"/>
    <property type="match status" value="1"/>
</dbReference>
<dbReference type="AlphaFoldDB" id="A0A5C6U885"/>
<dbReference type="PANTHER" id="PTHR44591">
    <property type="entry name" value="STRESS RESPONSE REGULATOR PROTEIN 1"/>
    <property type="match status" value="1"/>
</dbReference>
<gene>
    <name evidence="4" type="ORF">FSZ31_10175</name>
</gene>
<organism evidence="4 5">
    <name type="scientific">Flavisphingopyxis soli</name>
    <dbReference type="NCBI Taxonomy" id="2601267"/>
    <lineage>
        <taxon>Bacteria</taxon>
        <taxon>Pseudomonadati</taxon>
        <taxon>Pseudomonadota</taxon>
        <taxon>Alphaproteobacteria</taxon>
        <taxon>Sphingomonadales</taxon>
        <taxon>Sphingopyxidaceae</taxon>
        <taxon>Flavisphingopyxis</taxon>
    </lineage>
</organism>
<evidence type="ECO:0000313" key="5">
    <source>
        <dbReference type="Proteomes" id="UP000321129"/>
    </source>
</evidence>
<accession>A0A5C6U885</accession>
<dbReference type="InterPro" id="IPR011006">
    <property type="entry name" value="CheY-like_superfamily"/>
</dbReference>
<dbReference type="OrthoDB" id="9784719at2"/>
<dbReference type="PANTHER" id="PTHR44591:SF21">
    <property type="entry name" value="TWO-COMPONENT RESPONSE REGULATOR"/>
    <property type="match status" value="1"/>
</dbReference>
<evidence type="ECO:0000256" key="1">
    <source>
        <dbReference type="ARBA" id="ARBA00022553"/>
    </source>
</evidence>
<proteinExistence type="predicted"/>
<dbReference type="SMART" id="SM00448">
    <property type="entry name" value="REC"/>
    <property type="match status" value="1"/>
</dbReference>
<feature type="domain" description="Response regulatory" evidence="3">
    <location>
        <begin position="5"/>
        <end position="119"/>
    </location>
</feature>
<keyword evidence="1 2" id="KW-0597">Phosphoprotein</keyword>
<comment type="caution">
    <text evidence="4">The sequence shown here is derived from an EMBL/GenBank/DDBJ whole genome shotgun (WGS) entry which is preliminary data.</text>
</comment>